<gene>
    <name evidence="1" type="ORF">B8W66_07420</name>
</gene>
<proteinExistence type="predicted"/>
<evidence type="ECO:0000313" key="1">
    <source>
        <dbReference type="EMBL" id="OSC41566.1"/>
    </source>
</evidence>
<dbReference type="AlphaFoldDB" id="A0A1X2LWM1"/>
<protein>
    <recommendedName>
        <fullName evidence="3">DUF2191 domain-containing protein</fullName>
    </recommendedName>
</protein>
<dbReference type="STRING" id="1430326.B8W66_07420"/>
<sequence length="71" mass="8130">MGRIIDEDLLGRAKRALGCATTRATVEEALRMAAAQGEHAQDERAARQRRYFERLAQRIDVDVLASEEMWR</sequence>
<dbReference type="Proteomes" id="UP000193247">
    <property type="component" value="Unassembled WGS sequence"/>
</dbReference>
<organism evidence="1 2">
    <name type="scientific">Mycobacterium decipiens</name>
    <dbReference type="NCBI Taxonomy" id="1430326"/>
    <lineage>
        <taxon>Bacteria</taxon>
        <taxon>Bacillati</taxon>
        <taxon>Actinomycetota</taxon>
        <taxon>Actinomycetes</taxon>
        <taxon>Mycobacteriales</taxon>
        <taxon>Mycobacteriaceae</taxon>
        <taxon>Mycobacterium</taxon>
    </lineage>
</organism>
<name>A0A1X2LWM1_9MYCO</name>
<keyword evidence="2" id="KW-1185">Reference proteome</keyword>
<accession>A0A1X2LWM1</accession>
<dbReference type="EMBL" id="NCXP01000006">
    <property type="protein sequence ID" value="OSC41566.1"/>
    <property type="molecule type" value="Genomic_DNA"/>
</dbReference>
<evidence type="ECO:0008006" key="3">
    <source>
        <dbReference type="Google" id="ProtNLM"/>
    </source>
</evidence>
<reference evidence="1 2" key="1">
    <citation type="submission" date="2017-04" db="EMBL/GenBank/DDBJ databases">
        <title>The new phylogeny of genus Mycobacterium.</title>
        <authorList>
            <person name="Tortoli E."/>
            <person name="Trovato A."/>
            <person name="Cirillo D.M."/>
        </authorList>
    </citation>
    <scope>NUCLEOTIDE SEQUENCE [LARGE SCALE GENOMIC DNA]</scope>
    <source>
        <strain evidence="1 2">TBL 1200985</strain>
    </source>
</reference>
<evidence type="ECO:0000313" key="2">
    <source>
        <dbReference type="Proteomes" id="UP000193247"/>
    </source>
</evidence>
<comment type="caution">
    <text evidence="1">The sequence shown here is derived from an EMBL/GenBank/DDBJ whole genome shotgun (WGS) entry which is preliminary data.</text>
</comment>